<dbReference type="PANTHER" id="PTHR34296:SF2">
    <property type="entry name" value="ABC TRANSPORTER GUANOSINE-BINDING PROTEIN NUPN"/>
    <property type="match status" value="1"/>
</dbReference>
<evidence type="ECO:0000256" key="1">
    <source>
        <dbReference type="ARBA" id="ARBA00004193"/>
    </source>
</evidence>
<protein>
    <submittedName>
        <fullName evidence="9">BMP family ABC transporter substrate-binding protein</fullName>
    </submittedName>
</protein>
<keyword evidence="4 7" id="KW-0732">Signal</keyword>
<dbReference type="InterPro" id="IPR003760">
    <property type="entry name" value="PnrA-like"/>
</dbReference>
<evidence type="ECO:0000256" key="6">
    <source>
        <dbReference type="ARBA" id="ARBA00023288"/>
    </source>
</evidence>
<evidence type="ECO:0000256" key="4">
    <source>
        <dbReference type="ARBA" id="ARBA00022729"/>
    </source>
</evidence>
<dbReference type="RefSeq" id="WP_218931820.1">
    <property type="nucleotide sequence ID" value="NZ_JACAOA010000042.1"/>
</dbReference>
<keyword evidence="3" id="KW-1003">Cell membrane</keyword>
<keyword evidence="10" id="KW-1185">Reference proteome</keyword>
<dbReference type="EMBL" id="JACAOA010000042">
    <property type="protein sequence ID" value="MBA5730168.1"/>
    <property type="molecule type" value="Genomic_DNA"/>
</dbReference>
<proteinExistence type="inferred from homology"/>
<dbReference type="AlphaFoldDB" id="A0A839A8Y7"/>
<evidence type="ECO:0000313" key="9">
    <source>
        <dbReference type="EMBL" id="MBA5730168.1"/>
    </source>
</evidence>
<comment type="caution">
    <text evidence="9">The sequence shown here is derived from an EMBL/GenBank/DDBJ whole genome shotgun (WGS) entry which is preliminary data.</text>
</comment>
<evidence type="ECO:0000256" key="7">
    <source>
        <dbReference type="SAM" id="SignalP"/>
    </source>
</evidence>
<dbReference type="PANTHER" id="PTHR34296">
    <property type="entry name" value="TRANSCRIPTIONAL ACTIVATOR PROTEIN MED"/>
    <property type="match status" value="1"/>
</dbReference>
<organism evidence="9 10">
    <name type="scientific">Ruoffia halotolerans</name>
    <dbReference type="NCBI Taxonomy" id="2748684"/>
    <lineage>
        <taxon>Bacteria</taxon>
        <taxon>Bacillati</taxon>
        <taxon>Bacillota</taxon>
        <taxon>Bacilli</taxon>
        <taxon>Lactobacillales</taxon>
        <taxon>Aerococcaceae</taxon>
        <taxon>Ruoffia</taxon>
    </lineage>
</organism>
<keyword evidence="5" id="KW-0472">Membrane</keyword>
<dbReference type="InterPro" id="IPR028082">
    <property type="entry name" value="Peripla_BP_I"/>
</dbReference>
<feature type="chain" id="PRO_5032816612" evidence="7">
    <location>
        <begin position="21"/>
        <end position="336"/>
    </location>
</feature>
<dbReference type="Gene3D" id="3.40.50.2300">
    <property type="match status" value="2"/>
</dbReference>
<sequence length="336" mass="36264">MKSLLLFSSLLMLSGVSAQAQEDFSIGMVTDVGGIDDKSFNQGAWEGMQRWGEEHDKEQGLDSFSYFQSDTEADYITNLNLAAQNNLDIVFAIGYKLQPAVQETAEQYPEQYFGMVDSVVDLPNVASLNFADEEAAFLAGVAAATTTQTNKVGFVGGVEGVVIDKFEAGFVAGVQAVDESIDIEIQYAGSFTDPSIGRTIAATMYSNDIDVIFHASGPTGNGVFSEAKDLVSIDPNRDLWVIGVDLDQSAEGELEIDGETRNINLTSTLKNTGNAIHSFSNTMMEEGFEPGIQWFNLANDGVGIAEGRLTDESLEIIEGYKQQIIDGDIEVPDAPE</sequence>
<evidence type="ECO:0000256" key="5">
    <source>
        <dbReference type="ARBA" id="ARBA00023136"/>
    </source>
</evidence>
<evidence type="ECO:0000256" key="2">
    <source>
        <dbReference type="ARBA" id="ARBA00008610"/>
    </source>
</evidence>
<dbReference type="InterPro" id="IPR050957">
    <property type="entry name" value="BMP_lipoprotein"/>
</dbReference>
<evidence type="ECO:0000259" key="8">
    <source>
        <dbReference type="Pfam" id="PF02608"/>
    </source>
</evidence>
<feature type="signal peptide" evidence="7">
    <location>
        <begin position="1"/>
        <end position="20"/>
    </location>
</feature>
<accession>A0A839A8Y7</accession>
<evidence type="ECO:0000256" key="3">
    <source>
        <dbReference type="ARBA" id="ARBA00022475"/>
    </source>
</evidence>
<dbReference type="CDD" id="cd06354">
    <property type="entry name" value="PBP1_PrnA-like"/>
    <property type="match status" value="1"/>
</dbReference>
<comment type="subcellular location">
    <subcellularLocation>
        <location evidence="1">Cell membrane</location>
        <topology evidence="1">Lipid-anchor</topology>
    </subcellularLocation>
</comment>
<keyword evidence="6" id="KW-0449">Lipoprotein</keyword>
<comment type="similarity">
    <text evidence="2">Belongs to the BMP lipoprotein family.</text>
</comment>
<reference evidence="9 10" key="1">
    <citation type="submission" date="2020-06" db="EMBL/GenBank/DDBJ databases">
        <title>Reclassification of Facklamia ignava, Facklamia soureckii and Facklami tabacinasalis as Falseniella iganva gen. nov., comb. nov., Hutsoniella ignava gen. nov., comb. nov., and Ruoffia tabacinasalis gen. nov., comb. nov and description of Ruoffia haltotolerans sp. nov., isolated from hypersaline Inland Sea of Qatar.</title>
        <authorList>
            <person name="Fotedar R."/>
            <person name="Sankaranarayanan K."/>
            <person name="Lawson P."/>
            <person name="Caldwell M."/>
            <person name="Zeyara A."/>
            <person name="Al Malki A."/>
            <person name="Ali M."/>
        </authorList>
    </citation>
    <scope>NUCLEOTIDE SEQUENCE [LARGE SCALE GENOMIC DNA]</scope>
    <source>
        <strain evidence="9 10">INB8</strain>
    </source>
</reference>
<dbReference type="SUPFAM" id="SSF53822">
    <property type="entry name" value="Periplasmic binding protein-like I"/>
    <property type="match status" value="1"/>
</dbReference>
<dbReference type="Proteomes" id="UP000571018">
    <property type="component" value="Unassembled WGS sequence"/>
</dbReference>
<feature type="domain" description="ABC transporter substrate-binding protein PnrA-like" evidence="8">
    <location>
        <begin position="27"/>
        <end position="333"/>
    </location>
</feature>
<gene>
    <name evidence="9" type="ORF">HW423_10270</name>
</gene>
<evidence type="ECO:0000313" key="10">
    <source>
        <dbReference type="Proteomes" id="UP000571018"/>
    </source>
</evidence>
<dbReference type="GO" id="GO:0005886">
    <property type="term" value="C:plasma membrane"/>
    <property type="evidence" value="ECO:0007669"/>
    <property type="project" value="UniProtKB-SubCell"/>
</dbReference>
<dbReference type="Pfam" id="PF02608">
    <property type="entry name" value="Bmp"/>
    <property type="match status" value="1"/>
</dbReference>
<name>A0A839A8Y7_9LACT</name>